<keyword evidence="2" id="KW-1185">Reference proteome</keyword>
<accession>A0A6A6NMQ7</accession>
<dbReference type="InterPro" id="IPR011009">
    <property type="entry name" value="Kinase-like_dom_sf"/>
</dbReference>
<reference evidence="1" key="1">
    <citation type="journal article" date="2020" name="Stud. Mycol.">
        <title>101 Dothideomycetes genomes: a test case for predicting lifestyles and emergence of pathogens.</title>
        <authorList>
            <person name="Haridas S."/>
            <person name="Albert R."/>
            <person name="Binder M."/>
            <person name="Bloem J."/>
            <person name="Labutti K."/>
            <person name="Salamov A."/>
            <person name="Andreopoulos B."/>
            <person name="Baker S."/>
            <person name="Barry K."/>
            <person name="Bills G."/>
            <person name="Bluhm B."/>
            <person name="Cannon C."/>
            <person name="Castanera R."/>
            <person name="Culley D."/>
            <person name="Daum C."/>
            <person name="Ezra D."/>
            <person name="Gonzalez J."/>
            <person name="Henrissat B."/>
            <person name="Kuo A."/>
            <person name="Liang C."/>
            <person name="Lipzen A."/>
            <person name="Lutzoni F."/>
            <person name="Magnuson J."/>
            <person name="Mondo S."/>
            <person name="Nolan M."/>
            <person name="Ohm R."/>
            <person name="Pangilinan J."/>
            <person name="Park H.-J."/>
            <person name="Ramirez L."/>
            <person name="Alfaro M."/>
            <person name="Sun H."/>
            <person name="Tritt A."/>
            <person name="Yoshinaga Y."/>
            <person name="Zwiers L.-H."/>
            <person name="Turgeon B."/>
            <person name="Goodwin S."/>
            <person name="Spatafora J."/>
            <person name="Crous P."/>
            <person name="Grigoriev I."/>
        </authorList>
    </citation>
    <scope>NUCLEOTIDE SEQUENCE</scope>
    <source>
        <strain evidence="1">ATCC 16933</strain>
    </source>
</reference>
<dbReference type="Gene3D" id="1.10.510.10">
    <property type="entry name" value="Transferase(Phosphotransferase) domain 1"/>
    <property type="match status" value="1"/>
</dbReference>
<evidence type="ECO:0008006" key="3">
    <source>
        <dbReference type="Google" id="ProtNLM"/>
    </source>
</evidence>
<organism evidence="1 2">
    <name type="scientific">Lineolata rhizophorae</name>
    <dbReference type="NCBI Taxonomy" id="578093"/>
    <lineage>
        <taxon>Eukaryota</taxon>
        <taxon>Fungi</taxon>
        <taxon>Dikarya</taxon>
        <taxon>Ascomycota</taxon>
        <taxon>Pezizomycotina</taxon>
        <taxon>Dothideomycetes</taxon>
        <taxon>Dothideomycetes incertae sedis</taxon>
        <taxon>Lineolatales</taxon>
        <taxon>Lineolataceae</taxon>
        <taxon>Lineolata</taxon>
    </lineage>
</organism>
<evidence type="ECO:0000313" key="2">
    <source>
        <dbReference type="Proteomes" id="UP000799766"/>
    </source>
</evidence>
<dbReference type="Proteomes" id="UP000799766">
    <property type="component" value="Unassembled WGS sequence"/>
</dbReference>
<protein>
    <recommendedName>
        <fullName evidence="3">Protein kinase domain-containing protein</fullName>
    </recommendedName>
</protein>
<proteinExistence type="predicted"/>
<sequence length="218" mass="24839">MPRRKDFLGRGRYGVVHGTRKYAIKQIDDEDVFHAEVDAYRSLNKVRSLRGRIPILHGIDPDKQLLYLQHINKPTLQQKLPDEPTLRQIRQRVLETISIIHECGWCHGDINLGNIFASGLLFDFSHAHPKNKLSAQAWEDFQKKDRRDTKSYCLQAVGLKKLEAAIALLDSGVDGLPRQAELAELLHHSKSSPELALLGYPVIRARHCTTEYPRAPNP</sequence>
<dbReference type="SUPFAM" id="SSF56112">
    <property type="entry name" value="Protein kinase-like (PK-like)"/>
    <property type="match status" value="1"/>
</dbReference>
<dbReference type="EMBL" id="MU001700">
    <property type="protein sequence ID" value="KAF2453012.1"/>
    <property type="molecule type" value="Genomic_DNA"/>
</dbReference>
<dbReference type="AlphaFoldDB" id="A0A6A6NMQ7"/>
<evidence type="ECO:0000313" key="1">
    <source>
        <dbReference type="EMBL" id="KAF2453012.1"/>
    </source>
</evidence>
<gene>
    <name evidence="1" type="ORF">BDY21DRAFT_144342</name>
</gene>
<name>A0A6A6NMQ7_9PEZI</name>
<dbReference type="OrthoDB" id="4725598at2759"/>